<evidence type="ECO:0000313" key="12">
    <source>
        <dbReference type="EMBL" id="SMB79051.1"/>
    </source>
</evidence>
<sequence length="231" mass="27142">MNKMKILIIDDEERIREMIKEYLSQEEFDVNEASNGLDGLELIKQNDYSLIILDVMMPKMDGWSTCREIRKISKVPIIMLSARGEEYDKLFGFELGVDDYIVKPFSPKELLARMNAIIRRSSLTQENKSLENKFKAEGLVVEFDSRNVYVDENLISLTPKEYELLNFFVQNTNMVFSREQLLTSVWGYDFMGDFRTVDTHIKMLRDSLKSYRKFIKTVWGTGYKFETGEKK</sequence>
<gene>
    <name evidence="12" type="ORF">SAMN00017405_0720</name>
</gene>
<dbReference type="InterPro" id="IPR016032">
    <property type="entry name" value="Sig_transdc_resp-reg_C-effctor"/>
</dbReference>
<evidence type="ECO:0000259" key="11">
    <source>
        <dbReference type="PROSITE" id="PS51755"/>
    </source>
</evidence>
<evidence type="ECO:0000256" key="5">
    <source>
        <dbReference type="ARBA" id="ARBA00023125"/>
    </source>
</evidence>
<organism evidence="12 13">
    <name type="scientific">Desulfonispora thiosulfatigenes DSM 11270</name>
    <dbReference type="NCBI Taxonomy" id="656914"/>
    <lineage>
        <taxon>Bacteria</taxon>
        <taxon>Bacillati</taxon>
        <taxon>Bacillota</taxon>
        <taxon>Clostridia</taxon>
        <taxon>Eubacteriales</taxon>
        <taxon>Peptococcaceae</taxon>
        <taxon>Desulfonispora</taxon>
    </lineage>
</organism>
<dbReference type="Pfam" id="PF00486">
    <property type="entry name" value="Trans_reg_C"/>
    <property type="match status" value="1"/>
</dbReference>
<keyword evidence="5 9" id="KW-0238">DNA-binding</keyword>
<dbReference type="PANTHER" id="PTHR48111">
    <property type="entry name" value="REGULATOR OF RPOS"/>
    <property type="match status" value="1"/>
</dbReference>
<keyword evidence="3" id="KW-0902">Two-component regulatory system</keyword>
<dbReference type="AlphaFoldDB" id="A0A1W1UE04"/>
<dbReference type="PROSITE" id="PS50110">
    <property type="entry name" value="RESPONSE_REGULATORY"/>
    <property type="match status" value="1"/>
</dbReference>
<dbReference type="SUPFAM" id="SSF46894">
    <property type="entry name" value="C-terminal effector domain of the bipartite response regulators"/>
    <property type="match status" value="1"/>
</dbReference>
<dbReference type="CDD" id="cd00383">
    <property type="entry name" value="trans_reg_C"/>
    <property type="match status" value="1"/>
</dbReference>
<evidence type="ECO:0000256" key="2">
    <source>
        <dbReference type="ARBA" id="ARBA00022553"/>
    </source>
</evidence>
<dbReference type="CDD" id="cd17574">
    <property type="entry name" value="REC_OmpR"/>
    <property type="match status" value="1"/>
</dbReference>
<dbReference type="GO" id="GO:0006355">
    <property type="term" value="P:regulation of DNA-templated transcription"/>
    <property type="evidence" value="ECO:0007669"/>
    <property type="project" value="InterPro"/>
</dbReference>
<dbReference type="InterPro" id="IPR011006">
    <property type="entry name" value="CheY-like_superfamily"/>
</dbReference>
<proteinExistence type="predicted"/>
<feature type="domain" description="OmpR/PhoB-type" evidence="11">
    <location>
        <begin position="131"/>
        <end position="227"/>
    </location>
</feature>
<dbReference type="FunFam" id="3.40.50.2300:FF:000001">
    <property type="entry name" value="DNA-binding response regulator PhoB"/>
    <property type="match status" value="1"/>
</dbReference>
<evidence type="ECO:0000256" key="4">
    <source>
        <dbReference type="ARBA" id="ARBA00023015"/>
    </source>
</evidence>
<dbReference type="Gene3D" id="3.40.50.2300">
    <property type="match status" value="1"/>
</dbReference>
<dbReference type="Pfam" id="PF00072">
    <property type="entry name" value="Response_reg"/>
    <property type="match status" value="1"/>
</dbReference>
<keyword evidence="2 8" id="KW-0597">Phosphoprotein</keyword>
<dbReference type="InterPro" id="IPR036388">
    <property type="entry name" value="WH-like_DNA-bd_sf"/>
</dbReference>
<dbReference type="InterPro" id="IPR001789">
    <property type="entry name" value="Sig_transdc_resp-reg_receiver"/>
</dbReference>
<evidence type="ECO:0000256" key="1">
    <source>
        <dbReference type="ARBA" id="ARBA00018672"/>
    </source>
</evidence>
<reference evidence="12 13" key="1">
    <citation type="submission" date="2017-04" db="EMBL/GenBank/DDBJ databases">
        <authorList>
            <person name="Afonso C.L."/>
            <person name="Miller P.J."/>
            <person name="Scott M.A."/>
            <person name="Spackman E."/>
            <person name="Goraichik I."/>
            <person name="Dimitrov K.M."/>
            <person name="Suarez D.L."/>
            <person name="Swayne D.E."/>
        </authorList>
    </citation>
    <scope>NUCLEOTIDE SEQUENCE [LARGE SCALE GENOMIC DNA]</scope>
    <source>
        <strain evidence="12 13">DSM 11270</strain>
    </source>
</reference>
<feature type="DNA-binding region" description="OmpR/PhoB-type" evidence="9">
    <location>
        <begin position="131"/>
        <end position="227"/>
    </location>
</feature>
<feature type="domain" description="Response regulatory" evidence="10">
    <location>
        <begin position="5"/>
        <end position="118"/>
    </location>
</feature>
<protein>
    <recommendedName>
        <fullName evidence="1">Stage 0 sporulation protein A homolog</fullName>
    </recommendedName>
</protein>
<dbReference type="InterPro" id="IPR001867">
    <property type="entry name" value="OmpR/PhoB-type_DNA-bd"/>
</dbReference>
<keyword evidence="13" id="KW-1185">Reference proteome</keyword>
<dbReference type="Gene3D" id="1.10.10.10">
    <property type="entry name" value="Winged helix-like DNA-binding domain superfamily/Winged helix DNA-binding domain"/>
    <property type="match status" value="1"/>
</dbReference>
<evidence type="ECO:0000256" key="6">
    <source>
        <dbReference type="ARBA" id="ARBA00023163"/>
    </source>
</evidence>
<evidence type="ECO:0000256" key="9">
    <source>
        <dbReference type="PROSITE-ProRule" id="PRU01091"/>
    </source>
</evidence>
<dbReference type="GO" id="GO:0005829">
    <property type="term" value="C:cytosol"/>
    <property type="evidence" value="ECO:0007669"/>
    <property type="project" value="TreeGrafter"/>
</dbReference>
<dbReference type="SMART" id="SM00862">
    <property type="entry name" value="Trans_reg_C"/>
    <property type="match status" value="1"/>
</dbReference>
<feature type="modified residue" description="4-aspartylphosphate" evidence="8">
    <location>
        <position position="54"/>
    </location>
</feature>
<dbReference type="GO" id="GO:0032993">
    <property type="term" value="C:protein-DNA complex"/>
    <property type="evidence" value="ECO:0007669"/>
    <property type="project" value="TreeGrafter"/>
</dbReference>
<evidence type="ECO:0000256" key="7">
    <source>
        <dbReference type="ARBA" id="ARBA00024867"/>
    </source>
</evidence>
<dbReference type="EMBL" id="FWWT01000005">
    <property type="protein sequence ID" value="SMB79051.1"/>
    <property type="molecule type" value="Genomic_DNA"/>
</dbReference>
<dbReference type="GO" id="GO:0000976">
    <property type="term" value="F:transcription cis-regulatory region binding"/>
    <property type="evidence" value="ECO:0007669"/>
    <property type="project" value="TreeGrafter"/>
</dbReference>
<evidence type="ECO:0000256" key="3">
    <source>
        <dbReference type="ARBA" id="ARBA00023012"/>
    </source>
</evidence>
<dbReference type="FunFam" id="1.10.10.10:FF:000018">
    <property type="entry name" value="DNA-binding response regulator ResD"/>
    <property type="match status" value="1"/>
</dbReference>
<accession>A0A1W1UE04</accession>
<evidence type="ECO:0000256" key="8">
    <source>
        <dbReference type="PROSITE-ProRule" id="PRU00169"/>
    </source>
</evidence>
<comment type="function">
    <text evidence="7">May play the central regulatory role in sporulation. It may be an element of the effector pathway responsible for the activation of sporulation genes in response to nutritional stress. Spo0A may act in concert with spo0H (a sigma factor) to control the expression of some genes that are critical to the sporulation process.</text>
</comment>
<dbReference type="GO" id="GO:0000156">
    <property type="term" value="F:phosphorelay response regulator activity"/>
    <property type="evidence" value="ECO:0007669"/>
    <property type="project" value="TreeGrafter"/>
</dbReference>
<keyword evidence="4" id="KW-0805">Transcription regulation</keyword>
<keyword evidence="6" id="KW-0804">Transcription</keyword>
<dbReference type="PROSITE" id="PS51755">
    <property type="entry name" value="OMPR_PHOB"/>
    <property type="match status" value="1"/>
</dbReference>
<evidence type="ECO:0000259" key="10">
    <source>
        <dbReference type="PROSITE" id="PS50110"/>
    </source>
</evidence>
<evidence type="ECO:0000313" key="13">
    <source>
        <dbReference type="Proteomes" id="UP000192731"/>
    </source>
</evidence>
<dbReference type="InterPro" id="IPR039420">
    <property type="entry name" value="WalR-like"/>
</dbReference>
<dbReference type="PANTHER" id="PTHR48111:SF21">
    <property type="entry name" value="DNA-BINDING DUAL MASTER TRANSCRIPTIONAL REGULATOR RPAA"/>
    <property type="match status" value="1"/>
</dbReference>
<dbReference type="Gene3D" id="6.10.250.690">
    <property type="match status" value="1"/>
</dbReference>
<dbReference type="SUPFAM" id="SSF52172">
    <property type="entry name" value="CheY-like"/>
    <property type="match status" value="1"/>
</dbReference>
<dbReference type="STRING" id="656914.SAMN00017405_0720"/>
<dbReference type="SMART" id="SM00448">
    <property type="entry name" value="REC"/>
    <property type="match status" value="1"/>
</dbReference>
<name>A0A1W1UE04_DESTI</name>
<dbReference type="Proteomes" id="UP000192731">
    <property type="component" value="Unassembled WGS sequence"/>
</dbReference>